<organism evidence="13 14">
    <name type="scientific">Propionimicrobium lymphophilum ACS-093-V-SCH5</name>
    <dbReference type="NCBI Taxonomy" id="883161"/>
    <lineage>
        <taxon>Bacteria</taxon>
        <taxon>Bacillati</taxon>
        <taxon>Actinomycetota</taxon>
        <taxon>Actinomycetes</taxon>
        <taxon>Propionibacteriales</taxon>
        <taxon>Propionibacteriaceae</taxon>
        <taxon>Propionimicrobium</taxon>
    </lineage>
</organism>
<keyword evidence="14" id="KW-1185">Reference proteome</keyword>
<dbReference type="PIRSF" id="PIRSF000498">
    <property type="entry name" value="Riboflavin_syn_A"/>
    <property type="match status" value="1"/>
</dbReference>
<name>S2WX24_9ACTN</name>
<comment type="subunit">
    <text evidence="4">Homotrimer.</text>
</comment>
<dbReference type="EC" id="2.5.1.9" evidence="5 10"/>
<keyword evidence="7" id="KW-0686">Riboflavin biosynthesis</keyword>
<dbReference type="Proteomes" id="UP000014417">
    <property type="component" value="Unassembled WGS sequence"/>
</dbReference>
<feature type="repeat" description="Lumazine-binding" evidence="11">
    <location>
        <begin position="97"/>
        <end position="193"/>
    </location>
</feature>
<evidence type="ECO:0000256" key="10">
    <source>
        <dbReference type="NCBIfam" id="TIGR00187"/>
    </source>
</evidence>
<evidence type="ECO:0000256" key="6">
    <source>
        <dbReference type="ARBA" id="ARBA00013950"/>
    </source>
</evidence>
<dbReference type="FunFam" id="2.40.30.20:FF:000004">
    <property type="entry name" value="Riboflavin synthase, alpha subunit"/>
    <property type="match status" value="1"/>
</dbReference>
<evidence type="ECO:0000313" key="13">
    <source>
        <dbReference type="EMBL" id="EPD32279.1"/>
    </source>
</evidence>
<dbReference type="OrthoDB" id="9788537at2"/>
<dbReference type="SUPFAM" id="SSF63380">
    <property type="entry name" value="Riboflavin synthase domain-like"/>
    <property type="match status" value="2"/>
</dbReference>
<protein>
    <recommendedName>
        <fullName evidence="6 10">Riboflavin synthase</fullName>
        <ecNumber evidence="5 10">2.5.1.9</ecNumber>
    </recommendedName>
</protein>
<dbReference type="PANTHER" id="PTHR21098">
    <property type="entry name" value="RIBOFLAVIN SYNTHASE ALPHA CHAIN"/>
    <property type="match status" value="1"/>
</dbReference>
<keyword evidence="9" id="KW-0677">Repeat</keyword>
<sequence>MFTGIVEEIGEVVAVNKGTESMRLSVRGPIATSDATLGCSIAVDGVCLTAVELDGDVFTADVMAETLRMTMLGDLQTGDKVNLERAMAANARLGGHIVAGHVEALGEIVKRSPGEDWELFEISADADFLRYLVPKGSVTVMGVSLTVVDVLESSFTISLIPATLSDTILGSSPVGTKVNLEADMIGKYIVTYLERMNEGK</sequence>
<dbReference type="STRING" id="883161.HMPREF9306_01848"/>
<dbReference type="PROSITE" id="PS51177">
    <property type="entry name" value="LUMAZINE_BIND"/>
    <property type="match status" value="2"/>
</dbReference>
<dbReference type="GO" id="GO:0004746">
    <property type="term" value="F:riboflavin synthase activity"/>
    <property type="evidence" value="ECO:0007669"/>
    <property type="project" value="UniProtKB-UniRule"/>
</dbReference>
<dbReference type="Pfam" id="PF00677">
    <property type="entry name" value="Lum_binding"/>
    <property type="match status" value="2"/>
</dbReference>
<comment type="catalytic activity">
    <reaction evidence="1">
        <text>2 6,7-dimethyl-8-(1-D-ribityl)lumazine + H(+) = 5-amino-6-(D-ribitylamino)uracil + riboflavin</text>
        <dbReference type="Rhea" id="RHEA:20772"/>
        <dbReference type="ChEBI" id="CHEBI:15378"/>
        <dbReference type="ChEBI" id="CHEBI:15934"/>
        <dbReference type="ChEBI" id="CHEBI:57986"/>
        <dbReference type="ChEBI" id="CHEBI:58201"/>
        <dbReference type="EC" id="2.5.1.9"/>
    </reaction>
</comment>
<dbReference type="AlphaFoldDB" id="S2WX24"/>
<evidence type="ECO:0000256" key="8">
    <source>
        <dbReference type="ARBA" id="ARBA00022679"/>
    </source>
</evidence>
<accession>S2WX24</accession>
<dbReference type="Gene3D" id="2.40.30.20">
    <property type="match status" value="2"/>
</dbReference>
<dbReference type="NCBIfam" id="NF009566">
    <property type="entry name" value="PRK13020.1"/>
    <property type="match status" value="1"/>
</dbReference>
<dbReference type="InterPro" id="IPR023366">
    <property type="entry name" value="ATP_synth_asu-like_sf"/>
</dbReference>
<dbReference type="EMBL" id="AGZR01000009">
    <property type="protein sequence ID" value="EPD32279.1"/>
    <property type="molecule type" value="Genomic_DNA"/>
</dbReference>
<evidence type="ECO:0000259" key="12">
    <source>
        <dbReference type="PROSITE" id="PS51177"/>
    </source>
</evidence>
<dbReference type="FunFam" id="2.40.30.20:FF:000003">
    <property type="entry name" value="Riboflavin synthase, alpha subunit"/>
    <property type="match status" value="1"/>
</dbReference>
<feature type="domain" description="Lumazine-binding" evidence="12">
    <location>
        <begin position="1"/>
        <end position="96"/>
    </location>
</feature>
<evidence type="ECO:0000256" key="11">
    <source>
        <dbReference type="PROSITE-ProRule" id="PRU00524"/>
    </source>
</evidence>
<evidence type="ECO:0000256" key="7">
    <source>
        <dbReference type="ARBA" id="ARBA00022619"/>
    </source>
</evidence>
<evidence type="ECO:0000256" key="2">
    <source>
        <dbReference type="ARBA" id="ARBA00002803"/>
    </source>
</evidence>
<evidence type="ECO:0000256" key="3">
    <source>
        <dbReference type="ARBA" id="ARBA00004887"/>
    </source>
</evidence>
<gene>
    <name evidence="13" type="ORF">HMPREF9306_01848</name>
</gene>
<dbReference type="InterPro" id="IPR017938">
    <property type="entry name" value="Riboflavin_synthase-like_b-brl"/>
</dbReference>
<proteinExistence type="predicted"/>
<evidence type="ECO:0000256" key="9">
    <source>
        <dbReference type="ARBA" id="ARBA00022737"/>
    </source>
</evidence>
<dbReference type="CDD" id="cd00402">
    <property type="entry name" value="Riboflavin_synthase_like"/>
    <property type="match status" value="1"/>
</dbReference>
<dbReference type="InterPro" id="IPR001783">
    <property type="entry name" value="Lumazine-bd"/>
</dbReference>
<reference evidence="13 14" key="1">
    <citation type="submission" date="2013-04" db="EMBL/GenBank/DDBJ databases">
        <title>The Genome Sequence of Propionimicrobium lymphophilum ACS-093-V-SCH5.</title>
        <authorList>
            <consortium name="The Broad Institute Genomics Platform"/>
            <person name="Earl A."/>
            <person name="Ward D."/>
            <person name="Feldgarden M."/>
            <person name="Gevers D."/>
            <person name="Saerens B."/>
            <person name="Vaneechoutte M."/>
            <person name="Walker B."/>
            <person name="Young S."/>
            <person name="Zeng Q."/>
            <person name="Gargeya S."/>
            <person name="Fitzgerald M."/>
            <person name="Haas B."/>
            <person name="Abouelleil A."/>
            <person name="Allen A.W."/>
            <person name="Alvarado L."/>
            <person name="Arachchi H.M."/>
            <person name="Berlin A.M."/>
            <person name="Chapman S.B."/>
            <person name="Gainer-Dewar J."/>
            <person name="Goldberg J."/>
            <person name="Griggs A."/>
            <person name="Gujja S."/>
            <person name="Hansen M."/>
            <person name="Howarth C."/>
            <person name="Imamovic A."/>
            <person name="Ireland A."/>
            <person name="Larimer J."/>
            <person name="McCowan C."/>
            <person name="Murphy C."/>
            <person name="Pearson M."/>
            <person name="Poon T.W."/>
            <person name="Priest M."/>
            <person name="Roberts A."/>
            <person name="Saif S."/>
            <person name="Shea T."/>
            <person name="Sisk P."/>
            <person name="Sykes S."/>
            <person name="Wortman J."/>
            <person name="Nusbaum C."/>
            <person name="Birren B."/>
        </authorList>
    </citation>
    <scope>NUCLEOTIDE SEQUENCE [LARGE SCALE GENOMIC DNA]</scope>
    <source>
        <strain evidence="13 14">ACS-093-V-SCH5</strain>
    </source>
</reference>
<keyword evidence="8" id="KW-0808">Transferase</keyword>
<dbReference type="GO" id="GO:0009231">
    <property type="term" value="P:riboflavin biosynthetic process"/>
    <property type="evidence" value="ECO:0007669"/>
    <property type="project" value="UniProtKB-KW"/>
</dbReference>
<dbReference type="HOGENOM" id="CLU_034388_2_0_11"/>
<dbReference type="PATRIC" id="fig|883161.3.peg.1835"/>
<comment type="function">
    <text evidence="2">Catalyzes the dismutation of two molecules of 6,7-dimethyl-8-ribityllumazine, resulting in the formation of riboflavin and 5-amino-6-(D-ribitylamino)uracil.</text>
</comment>
<comment type="pathway">
    <text evidence="3">Cofactor biosynthesis; riboflavin biosynthesis; riboflavin from 2-hydroxy-3-oxobutyl phosphate and 5-amino-6-(D-ribitylamino)uracil: step 2/2.</text>
</comment>
<feature type="repeat" description="Lumazine-binding" evidence="11">
    <location>
        <begin position="1"/>
        <end position="96"/>
    </location>
</feature>
<dbReference type="RefSeq" id="WP_016456654.1">
    <property type="nucleotide sequence ID" value="NZ_KE150269.1"/>
</dbReference>
<evidence type="ECO:0000313" key="14">
    <source>
        <dbReference type="Proteomes" id="UP000014417"/>
    </source>
</evidence>
<dbReference type="NCBIfam" id="NF006767">
    <property type="entry name" value="PRK09289.1"/>
    <property type="match status" value="1"/>
</dbReference>
<evidence type="ECO:0000256" key="5">
    <source>
        <dbReference type="ARBA" id="ARBA00012827"/>
    </source>
</evidence>
<feature type="domain" description="Lumazine-binding" evidence="12">
    <location>
        <begin position="97"/>
        <end position="193"/>
    </location>
</feature>
<evidence type="ECO:0000256" key="1">
    <source>
        <dbReference type="ARBA" id="ARBA00000968"/>
    </source>
</evidence>
<dbReference type="PANTHER" id="PTHR21098:SF12">
    <property type="entry name" value="RIBOFLAVIN SYNTHASE"/>
    <property type="match status" value="1"/>
</dbReference>
<evidence type="ECO:0000256" key="4">
    <source>
        <dbReference type="ARBA" id="ARBA00011233"/>
    </source>
</evidence>
<comment type="caution">
    <text evidence="13">The sequence shown here is derived from an EMBL/GenBank/DDBJ whole genome shotgun (WGS) entry which is preliminary data.</text>
</comment>
<dbReference type="NCBIfam" id="TIGR00187">
    <property type="entry name" value="ribE"/>
    <property type="match status" value="1"/>
</dbReference>
<dbReference type="InterPro" id="IPR026017">
    <property type="entry name" value="Lumazine-bd_dom"/>
</dbReference>